<protein>
    <submittedName>
        <fullName evidence="1">Uncharacterized protein</fullName>
    </submittedName>
</protein>
<dbReference type="Proteomes" id="UP000293547">
    <property type="component" value="Unassembled WGS sequence"/>
</dbReference>
<dbReference type="EMBL" id="PDWZ02000014">
    <property type="protein sequence ID" value="KAB2099980.1"/>
    <property type="molecule type" value="Genomic_DNA"/>
</dbReference>
<name>A0ACB6F6F0_9PLEO</name>
<keyword evidence="2" id="KW-1185">Reference proteome</keyword>
<gene>
    <name evidence="1" type="ORF">AG0111_0g11643</name>
</gene>
<sequence>MSVCLLCDRSFPNHTALQQHERDSPAHAESFDCDECDRSFGSEDALAQHLRDSPVHAESFDCDDCDRSFGSEEALAQHLRDSPIHRQVPETPLDIFFRSFRTFAYDPTQPPATSYAFLQAHEGWRRGEAASTAAWNMYQEALEDELRLWFGDEDDLAAWHALCHAIGVEPPPQTCGQCEEAVRRTHVNILDLIEWGRSRGRYSARARETPAMHGTVLVHSTSNSNNNRTLAR</sequence>
<accession>A0ACB6F6F0</accession>
<proteinExistence type="predicted"/>
<comment type="caution">
    <text evidence="1">The sequence shown here is derived from an EMBL/GenBank/DDBJ whole genome shotgun (WGS) entry which is preliminary data.</text>
</comment>
<reference evidence="1 2" key="1">
    <citation type="journal article" date="2019" name="bioRxiv">
        <title>Genomics, evolutionary history and diagnostics of the Alternaria alternata species group including apple and Asian pear pathotypes.</title>
        <authorList>
            <person name="Armitage A.D."/>
            <person name="Cockerton H.M."/>
            <person name="Sreenivasaprasad S."/>
            <person name="Woodhall J.W."/>
            <person name="Lane C.R."/>
            <person name="Harrison R.J."/>
            <person name="Clarkson J.P."/>
        </authorList>
    </citation>
    <scope>NUCLEOTIDE SEQUENCE [LARGE SCALE GENOMIC DNA]</scope>
    <source>
        <strain evidence="1 2">FERA 650</strain>
    </source>
</reference>
<organism evidence="1 2">
    <name type="scientific">Alternaria gaisen</name>
    <dbReference type="NCBI Taxonomy" id="167740"/>
    <lineage>
        <taxon>Eukaryota</taxon>
        <taxon>Fungi</taxon>
        <taxon>Dikarya</taxon>
        <taxon>Ascomycota</taxon>
        <taxon>Pezizomycotina</taxon>
        <taxon>Dothideomycetes</taxon>
        <taxon>Pleosporomycetidae</taxon>
        <taxon>Pleosporales</taxon>
        <taxon>Pleosporineae</taxon>
        <taxon>Pleosporaceae</taxon>
        <taxon>Alternaria</taxon>
        <taxon>Alternaria sect. Alternaria</taxon>
    </lineage>
</organism>
<evidence type="ECO:0000313" key="1">
    <source>
        <dbReference type="EMBL" id="KAB2099980.1"/>
    </source>
</evidence>
<evidence type="ECO:0000313" key="2">
    <source>
        <dbReference type="Proteomes" id="UP000293547"/>
    </source>
</evidence>